<keyword evidence="1" id="KW-1133">Transmembrane helix</keyword>
<dbReference type="AlphaFoldDB" id="J3JLG3"/>
<evidence type="ECO:0000313" key="3">
    <source>
        <dbReference type="Proteomes" id="UP000007814"/>
    </source>
</evidence>
<dbReference type="PATRIC" id="fig|1115803.3.peg.97"/>
<evidence type="ECO:0000256" key="1">
    <source>
        <dbReference type="SAM" id="Phobius"/>
    </source>
</evidence>
<accession>J3JLG3</accession>
<gene>
    <name evidence="2" type="ORF">HMPREF1129_0743</name>
</gene>
<dbReference type="EMBL" id="ALJK01000007">
    <property type="protein sequence ID" value="EJN86219.1"/>
    <property type="molecule type" value="Genomic_DNA"/>
</dbReference>
<keyword evidence="1" id="KW-0812">Transmembrane</keyword>
<sequence length="152" mass="16095">MTKTLRRDGGRSGLGGRIGLGILMGLSVVPGGLIVLRALTLPRSSPGLPDLCPLHRITGLWCPLCGGTRATRELIHGDVWAALGYNPFALVVEAFAVVLVVRWLIASSRGRRQQFVTGREAIFLGAACAAFAVVRNLPGMWVYLGPLLGPPG</sequence>
<evidence type="ECO:0000313" key="2">
    <source>
        <dbReference type="EMBL" id="EJN86219.1"/>
    </source>
</evidence>
<proteinExistence type="predicted"/>
<dbReference type="InterPro" id="IPR021215">
    <property type="entry name" value="DUF2752"/>
</dbReference>
<comment type="caution">
    <text evidence="2">The sequence shown here is derived from an EMBL/GenBank/DDBJ whole genome shotgun (WGS) entry which is preliminary data.</text>
</comment>
<name>J3JLG3_ACTNH</name>
<dbReference type="eggNOG" id="ENOG5033A4V">
    <property type="taxonomic scope" value="Bacteria"/>
</dbReference>
<keyword evidence="1" id="KW-0472">Membrane</keyword>
<feature type="transmembrane region" description="Helical" evidence="1">
    <location>
        <begin position="79"/>
        <end position="101"/>
    </location>
</feature>
<organism evidence="2 3">
    <name type="scientific">Actinomyces naeslundii (strain ATCC 12104 / DSM 43013 / CCUG 2238 / JCM 8349 / NCTC 10301 / Howell 279)</name>
    <dbReference type="NCBI Taxonomy" id="1115803"/>
    <lineage>
        <taxon>Bacteria</taxon>
        <taxon>Bacillati</taxon>
        <taxon>Actinomycetota</taxon>
        <taxon>Actinomycetes</taxon>
        <taxon>Actinomycetales</taxon>
        <taxon>Actinomycetaceae</taxon>
        <taxon>Actinomyces</taxon>
    </lineage>
</organism>
<dbReference type="Proteomes" id="UP000007814">
    <property type="component" value="Unassembled WGS sequence"/>
</dbReference>
<reference evidence="2 3" key="1">
    <citation type="submission" date="2012-07" db="EMBL/GenBank/DDBJ databases">
        <authorList>
            <person name="Durkin A.S."/>
            <person name="McCorrison J."/>
            <person name="Torralba M."/>
            <person name="Gillis M."/>
            <person name="Methe B."/>
            <person name="Sutton G."/>
            <person name="Nelson K.E."/>
        </authorList>
    </citation>
    <scope>NUCLEOTIDE SEQUENCE [LARGE SCALE GENOMIC DNA]</scope>
    <source>
        <strain evidence="3">ATCC 12104 / DSM 43013 / CCUG 2238 / JCM 8349 / NCTC 10301 / Howell 279</strain>
    </source>
</reference>
<feature type="transmembrane region" description="Helical" evidence="1">
    <location>
        <begin position="122"/>
        <end position="144"/>
    </location>
</feature>
<protein>
    <submittedName>
        <fullName evidence="2">PF10825 family protein</fullName>
    </submittedName>
</protein>
<dbReference type="Pfam" id="PF10825">
    <property type="entry name" value="DUF2752"/>
    <property type="match status" value="1"/>
</dbReference>
<feature type="transmembrane region" description="Helical" evidence="1">
    <location>
        <begin position="20"/>
        <end position="39"/>
    </location>
</feature>